<evidence type="ECO:0000259" key="1">
    <source>
        <dbReference type="Pfam" id="PF03446"/>
    </source>
</evidence>
<dbReference type="Gene3D" id="3.40.50.720">
    <property type="entry name" value="NAD(P)-binding Rossmann-like Domain"/>
    <property type="match status" value="1"/>
</dbReference>
<protein>
    <submittedName>
        <fullName evidence="2">NAD(P)-binding domain-containing protein</fullName>
    </submittedName>
</protein>
<dbReference type="PANTHER" id="PTHR48079">
    <property type="entry name" value="PROTEIN YEEZ"/>
    <property type="match status" value="1"/>
</dbReference>
<accession>A0ABW3Y2I6</accession>
<dbReference type="InterPro" id="IPR051783">
    <property type="entry name" value="NAD(P)-dependent_oxidoreduct"/>
</dbReference>
<evidence type="ECO:0000313" key="3">
    <source>
        <dbReference type="Proteomes" id="UP001597201"/>
    </source>
</evidence>
<keyword evidence="3" id="KW-1185">Reference proteome</keyword>
<sequence>MGLKETRTISILGCGWLGEPLAKELLKQGFEIKGSTTSKEKLKRFSEVGIKPYLIKMDDEISDLSNFLVCEILIIAITSKNIQGFTYLKEQIDHSNISKVLFISSTSVYPLPNDWVTESTPVLDTPLAKIERLLNSSNQFNTTILRLAGLISEDRHPGNFFRNGKVIRDPENFVNMIHREDCIAIIKQLIFHDLWGNVYNACADAHPSKREYYGKLINEYRNELPVFEEGNSFEWKKVSNAKIKSVHNYQFIHPHIFYE</sequence>
<gene>
    <name evidence="2" type="ORF">ACFQ39_03870</name>
</gene>
<dbReference type="RefSeq" id="WP_377176642.1">
    <property type="nucleotide sequence ID" value="NZ_JBHTMY010000002.1"/>
</dbReference>
<proteinExistence type="predicted"/>
<dbReference type="InterPro" id="IPR006115">
    <property type="entry name" value="6PGDH_NADP-bd"/>
</dbReference>
<reference evidence="3" key="1">
    <citation type="journal article" date="2019" name="Int. J. Syst. Evol. Microbiol.">
        <title>The Global Catalogue of Microorganisms (GCM) 10K type strain sequencing project: providing services to taxonomists for standard genome sequencing and annotation.</title>
        <authorList>
            <consortium name="The Broad Institute Genomics Platform"/>
            <consortium name="The Broad Institute Genome Sequencing Center for Infectious Disease"/>
            <person name="Wu L."/>
            <person name="Ma J."/>
        </authorList>
    </citation>
    <scope>NUCLEOTIDE SEQUENCE [LARGE SCALE GENOMIC DNA]</scope>
    <source>
        <strain evidence="3">CCUG 61485</strain>
    </source>
</reference>
<dbReference type="PANTHER" id="PTHR48079:SF6">
    <property type="entry name" value="NAD(P)-BINDING DOMAIN-CONTAINING PROTEIN-RELATED"/>
    <property type="match status" value="1"/>
</dbReference>
<dbReference type="EMBL" id="JBHTMY010000002">
    <property type="protein sequence ID" value="MFD1314743.1"/>
    <property type="molecule type" value="Genomic_DNA"/>
</dbReference>
<organism evidence="2 3">
    <name type="scientific">Namhaeicola litoreus</name>
    <dbReference type="NCBI Taxonomy" id="1052145"/>
    <lineage>
        <taxon>Bacteria</taxon>
        <taxon>Pseudomonadati</taxon>
        <taxon>Bacteroidota</taxon>
        <taxon>Flavobacteriia</taxon>
        <taxon>Flavobacteriales</taxon>
        <taxon>Flavobacteriaceae</taxon>
        <taxon>Namhaeicola</taxon>
    </lineage>
</organism>
<dbReference type="InterPro" id="IPR036291">
    <property type="entry name" value="NAD(P)-bd_dom_sf"/>
</dbReference>
<evidence type="ECO:0000313" key="2">
    <source>
        <dbReference type="EMBL" id="MFD1314743.1"/>
    </source>
</evidence>
<dbReference type="Proteomes" id="UP001597201">
    <property type="component" value="Unassembled WGS sequence"/>
</dbReference>
<feature type="domain" description="6-phosphogluconate dehydrogenase NADP-binding" evidence="1">
    <location>
        <begin position="8"/>
        <end position="83"/>
    </location>
</feature>
<dbReference type="Pfam" id="PF03446">
    <property type="entry name" value="NAD_binding_2"/>
    <property type="match status" value="1"/>
</dbReference>
<comment type="caution">
    <text evidence="2">The sequence shown here is derived from an EMBL/GenBank/DDBJ whole genome shotgun (WGS) entry which is preliminary data.</text>
</comment>
<name>A0ABW3Y2I6_9FLAO</name>
<dbReference type="SUPFAM" id="SSF51735">
    <property type="entry name" value="NAD(P)-binding Rossmann-fold domains"/>
    <property type="match status" value="1"/>
</dbReference>